<keyword evidence="6" id="KW-1185">Reference proteome</keyword>
<comment type="caution">
    <text evidence="5">The sequence shown here is derived from an EMBL/GenBank/DDBJ whole genome shotgun (WGS) entry which is preliminary data.</text>
</comment>
<keyword evidence="1 2" id="KW-0238">DNA-binding</keyword>
<organism evidence="5 6">
    <name type="scientific">Amnibacterium setariae</name>
    <dbReference type="NCBI Taxonomy" id="2306585"/>
    <lineage>
        <taxon>Bacteria</taxon>
        <taxon>Bacillati</taxon>
        <taxon>Actinomycetota</taxon>
        <taxon>Actinomycetes</taxon>
        <taxon>Micrococcales</taxon>
        <taxon>Microbacteriaceae</taxon>
        <taxon>Amnibacterium</taxon>
    </lineage>
</organism>
<dbReference type="InterPro" id="IPR050109">
    <property type="entry name" value="HTH-type_TetR-like_transc_reg"/>
</dbReference>
<evidence type="ECO:0000313" key="5">
    <source>
        <dbReference type="EMBL" id="RIX28629.1"/>
    </source>
</evidence>
<name>A0A3A1TXT3_9MICO</name>
<dbReference type="OrthoDB" id="4726108at2"/>
<feature type="domain" description="HTH tetR-type" evidence="4">
    <location>
        <begin position="6"/>
        <end position="66"/>
    </location>
</feature>
<dbReference type="Proteomes" id="UP000265742">
    <property type="component" value="Unassembled WGS sequence"/>
</dbReference>
<dbReference type="RefSeq" id="WP_119482939.1">
    <property type="nucleotide sequence ID" value="NZ_QXTG01000002.1"/>
</dbReference>
<dbReference type="PANTHER" id="PTHR30328">
    <property type="entry name" value="TRANSCRIPTIONAL REPRESSOR"/>
    <property type="match status" value="1"/>
</dbReference>
<proteinExistence type="predicted"/>
<dbReference type="InterPro" id="IPR036271">
    <property type="entry name" value="Tet_transcr_reg_TetR-rel_C_sf"/>
</dbReference>
<dbReference type="EMBL" id="QXTG01000002">
    <property type="protein sequence ID" value="RIX28629.1"/>
    <property type="molecule type" value="Genomic_DNA"/>
</dbReference>
<dbReference type="InterPro" id="IPR009057">
    <property type="entry name" value="Homeodomain-like_sf"/>
</dbReference>
<accession>A0A3A1TXT3</accession>
<evidence type="ECO:0000256" key="2">
    <source>
        <dbReference type="PROSITE-ProRule" id="PRU00335"/>
    </source>
</evidence>
<dbReference type="InterPro" id="IPR041467">
    <property type="entry name" value="Sco4008_C"/>
</dbReference>
<feature type="region of interest" description="Disordered" evidence="3">
    <location>
        <begin position="191"/>
        <end position="215"/>
    </location>
</feature>
<dbReference type="GO" id="GO:0003677">
    <property type="term" value="F:DNA binding"/>
    <property type="evidence" value="ECO:0007669"/>
    <property type="project" value="UniProtKB-UniRule"/>
</dbReference>
<sequence length="215" mass="23891">MERNADATRRRIIAAASEEFAEHGLAGGRVDRIAERAEANKAQIYHYFGSKEALFDRVFDAFVEANLAAVPLRVEDFADWVVDIADYYLREPDLIRLGTWARLERTPHGDLYARHGGISPEVLDRVADGQRSGALVDDVAPVDLFCMAVALAGTWAQASINITATADDPPEVRERRRRALRRTAAAAFTTERLQEQNRLRAADPADRAARTEEGS</sequence>
<dbReference type="Gene3D" id="1.10.357.10">
    <property type="entry name" value="Tetracycline Repressor, domain 2"/>
    <property type="match status" value="1"/>
</dbReference>
<feature type="DNA-binding region" description="H-T-H motif" evidence="2">
    <location>
        <begin position="29"/>
        <end position="48"/>
    </location>
</feature>
<feature type="compositionally biased region" description="Basic and acidic residues" evidence="3">
    <location>
        <begin position="192"/>
        <end position="215"/>
    </location>
</feature>
<reference evidence="6" key="1">
    <citation type="submission" date="2018-09" db="EMBL/GenBank/DDBJ databases">
        <authorList>
            <person name="Kim I."/>
        </authorList>
    </citation>
    <scope>NUCLEOTIDE SEQUENCE [LARGE SCALE GENOMIC DNA]</scope>
    <source>
        <strain evidence="6">DD4a</strain>
    </source>
</reference>
<dbReference type="PRINTS" id="PR00455">
    <property type="entry name" value="HTHTETR"/>
</dbReference>
<dbReference type="InterPro" id="IPR001647">
    <property type="entry name" value="HTH_TetR"/>
</dbReference>
<evidence type="ECO:0000259" key="4">
    <source>
        <dbReference type="PROSITE" id="PS50977"/>
    </source>
</evidence>
<dbReference type="SUPFAM" id="SSF48498">
    <property type="entry name" value="Tetracyclin repressor-like, C-terminal domain"/>
    <property type="match status" value="1"/>
</dbReference>
<evidence type="ECO:0000313" key="6">
    <source>
        <dbReference type="Proteomes" id="UP000265742"/>
    </source>
</evidence>
<dbReference type="GO" id="GO:0006355">
    <property type="term" value="P:regulation of DNA-templated transcription"/>
    <property type="evidence" value="ECO:0007669"/>
    <property type="project" value="UniProtKB-ARBA"/>
</dbReference>
<evidence type="ECO:0000256" key="1">
    <source>
        <dbReference type="ARBA" id="ARBA00023125"/>
    </source>
</evidence>
<gene>
    <name evidence="5" type="ORF">D1781_14580</name>
</gene>
<dbReference type="SUPFAM" id="SSF46689">
    <property type="entry name" value="Homeodomain-like"/>
    <property type="match status" value="1"/>
</dbReference>
<dbReference type="Pfam" id="PF00440">
    <property type="entry name" value="TetR_N"/>
    <property type="match status" value="1"/>
</dbReference>
<dbReference type="PROSITE" id="PS50977">
    <property type="entry name" value="HTH_TETR_2"/>
    <property type="match status" value="1"/>
</dbReference>
<dbReference type="AlphaFoldDB" id="A0A3A1TXT3"/>
<dbReference type="Pfam" id="PF17926">
    <property type="entry name" value="TetR_C_21"/>
    <property type="match status" value="1"/>
</dbReference>
<evidence type="ECO:0000256" key="3">
    <source>
        <dbReference type="SAM" id="MobiDB-lite"/>
    </source>
</evidence>
<protein>
    <submittedName>
        <fullName evidence="5">TetR/AcrR family transcriptional regulator</fullName>
    </submittedName>
</protein>
<dbReference type="PANTHER" id="PTHR30328:SF54">
    <property type="entry name" value="HTH-TYPE TRANSCRIPTIONAL REPRESSOR SCO4008"/>
    <property type="match status" value="1"/>
</dbReference>